<dbReference type="InterPro" id="IPR036909">
    <property type="entry name" value="Cyt_c-like_dom_sf"/>
</dbReference>
<protein>
    <recommendedName>
        <fullName evidence="6">Cytochrome c domain-containing protein</fullName>
    </recommendedName>
</protein>
<dbReference type="Proteomes" id="UP000001366">
    <property type="component" value="Chromosome"/>
</dbReference>
<dbReference type="InterPro" id="IPR009056">
    <property type="entry name" value="Cyt_c-like_dom"/>
</dbReference>
<evidence type="ECO:0000259" key="6">
    <source>
        <dbReference type="PROSITE" id="PS51007"/>
    </source>
</evidence>
<dbReference type="RefSeq" id="WP_012675535.1">
    <property type="nucleotide sequence ID" value="NC_012440.1"/>
</dbReference>
<accession>C0QTA3</accession>
<dbReference type="eggNOG" id="COG2010">
    <property type="taxonomic scope" value="Bacteria"/>
</dbReference>
<dbReference type="EMBL" id="CP001230">
    <property type="protein sequence ID" value="ACO03296.1"/>
    <property type="molecule type" value="Genomic_DNA"/>
</dbReference>
<sequence>MKKFFSLLVSVGMLLTVSAYSAEEEFQKGYHIYQKICAACHVESVTPEEMAKIRENVKAGKKPPFKAPPMSEVSARVKKFYPDEEAFVNFVKDYITNPSKKKGVCLPMAYKLFGVMPAIGKNMKEEDKEAVAIWLYRRFDETWEEFIKKHPH</sequence>
<dbReference type="GO" id="GO:0020037">
    <property type="term" value="F:heme binding"/>
    <property type="evidence" value="ECO:0007669"/>
    <property type="project" value="InterPro"/>
</dbReference>
<dbReference type="STRING" id="123214.PERMA_0120"/>
<evidence type="ECO:0000256" key="2">
    <source>
        <dbReference type="ARBA" id="ARBA00022723"/>
    </source>
</evidence>
<feature type="domain" description="Cytochrome c" evidence="6">
    <location>
        <begin position="24"/>
        <end position="139"/>
    </location>
</feature>
<dbReference type="Pfam" id="PF13442">
    <property type="entry name" value="Cytochrome_CBB3"/>
    <property type="match status" value="1"/>
</dbReference>
<keyword evidence="5" id="KW-0732">Signal</keyword>
<dbReference type="Gene3D" id="1.10.760.10">
    <property type="entry name" value="Cytochrome c-like domain"/>
    <property type="match status" value="1"/>
</dbReference>
<keyword evidence="3 4" id="KW-0408">Iron</keyword>
<dbReference type="PROSITE" id="PS51007">
    <property type="entry name" value="CYTC"/>
    <property type="match status" value="1"/>
</dbReference>
<dbReference type="GO" id="GO:0046872">
    <property type="term" value="F:metal ion binding"/>
    <property type="evidence" value="ECO:0007669"/>
    <property type="project" value="UniProtKB-KW"/>
</dbReference>
<evidence type="ECO:0000256" key="5">
    <source>
        <dbReference type="SAM" id="SignalP"/>
    </source>
</evidence>
<evidence type="ECO:0000313" key="7">
    <source>
        <dbReference type="EMBL" id="ACO03296.1"/>
    </source>
</evidence>
<name>C0QTA3_PERMH</name>
<keyword evidence="1 4" id="KW-0349">Heme</keyword>
<evidence type="ECO:0000256" key="1">
    <source>
        <dbReference type="ARBA" id="ARBA00022617"/>
    </source>
</evidence>
<keyword evidence="2 4" id="KW-0479">Metal-binding</keyword>
<feature type="signal peptide" evidence="5">
    <location>
        <begin position="1"/>
        <end position="21"/>
    </location>
</feature>
<gene>
    <name evidence="7" type="ordered locus">PERMA_0120</name>
</gene>
<feature type="chain" id="PRO_5002902564" description="Cytochrome c domain-containing protein" evidence="5">
    <location>
        <begin position="22"/>
        <end position="152"/>
    </location>
</feature>
<evidence type="ECO:0000256" key="3">
    <source>
        <dbReference type="ARBA" id="ARBA00023004"/>
    </source>
</evidence>
<dbReference type="KEGG" id="pmx:PERMA_0120"/>
<keyword evidence="8" id="KW-1185">Reference proteome</keyword>
<dbReference type="PaxDb" id="123214-PERMA_0120"/>
<organism evidence="7 8">
    <name type="scientific">Persephonella marina (strain DSM 14350 / EX-H1)</name>
    <dbReference type="NCBI Taxonomy" id="123214"/>
    <lineage>
        <taxon>Bacteria</taxon>
        <taxon>Pseudomonadati</taxon>
        <taxon>Aquificota</taxon>
        <taxon>Aquificia</taxon>
        <taxon>Aquificales</taxon>
        <taxon>Hydrogenothermaceae</taxon>
        <taxon>Persephonella</taxon>
    </lineage>
</organism>
<evidence type="ECO:0000256" key="4">
    <source>
        <dbReference type="PROSITE-ProRule" id="PRU00433"/>
    </source>
</evidence>
<evidence type="ECO:0000313" key="8">
    <source>
        <dbReference type="Proteomes" id="UP000001366"/>
    </source>
</evidence>
<dbReference type="GO" id="GO:0009055">
    <property type="term" value="F:electron transfer activity"/>
    <property type="evidence" value="ECO:0007669"/>
    <property type="project" value="InterPro"/>
</dbReference>
<proteinExistence type="predicted"/>
<dbReference type="SUPFAM" id="SSF46626">
    <property type="entry name" value="Cytochrome c"/>
    <property type="match status" value="1"/>
</dbReference>
<dbReference type="HOGENOM" id="CLU_126606_0_0_0"/>
<dbReference type="OrthoDB" id="14888at2"/>
<dbReference type="AlphaFoldDB" id="C0QTA3"/>
<reference evidence="7 8" key="1">
    <citation type="journal article" date="2009" name="J. Bacteriol.">
        <title>Complete and draft genome sequences of six members of the Aquificales.</title>
        <authorList>
            <person name="Reysenbach A.L."/>
            <person name="Hamamura N."/>
            <person name="Podar M."/>
            <person name="Griffiths E."/>
            <person name="Ferreira S."/>
            <person name="Hochstein R."/>
            <person name="Heidelberg J."/>
            <person name="Johnson J."/>
            <person name="Mead D."/>
            <person name="Pohorille A."/>
            <person name="Sarmiento M."/>
            <person name="Schweighofer K."/>
            <person name="Seshadri R."/>
            <person name="Voytek M.A."/>
        </authorList>
    </citation>
    <scope>NUCLEOTIDE SEQUENCE [LARGE SCALE GENOMIC DNA]</scope>
    <source>
        <strain evidence="8">DSM 14350 / EX-H1</strain>
    </source>
</reference>